<evidence type="ECO:0000313" key="4">
    <source>
        <dbReference type="EMBL" id="OAO14253.1"/>
    </source>
</evidence>
<keyword evidence="1" id="KW-0547">Nucleotide-binding</keyword>
<dbReference type="GO" id="GO:0005524">
    <property type="term" value="F:ATP binding"/>
    <property type="evidence" value="ECO:0007669"/>
    <property type="project" value="UniProtKB-KW"/>
</dbReference>
<evidence type="ECO:0000256" key="1">
    <source>
        <dbReference type="ARBA" id="ARBA00022741"/>
    </source>
</evidence>
<dbReference type="InterPro" id="IPR042099">
    <property type="entry name" value="ANL_N_sf"/>
</dbReference>
<evidence type="ECO:0000259" key="3">
    <source>
        <dbReference type="Pfam" id="PF00501"/>
    </source>
</evidence>
<sequence>MEWRRMTQRRITIISMGCTSSHLPLEYTYASVLPNTENDAKGLGPIYRCPGFENHFKFRPKESVVNLYDIFLEGLSKAGEGGFLGHREVVDGKAGPFVWQSYVECNEIMKAYARALKKHDLLSVTDGTSHRSDGEPIRTMGHFVKNCPEAVLSEYAVWLLKGTVVPLYDTLGPEAIATIVSEAELKTVLCTCASGLMLLNCMKTDPARFAIIKNLVVVGEVSSELRECAAQNSVAVFPFAQLVEEGRGLPEEAFAPPTGADLAMICYTSGTTGVPKGAMLTHENMVAVTTAVIDYINTIGGFSNADAHLSYLPMAHVFEHFVQCGMTFFGARIGFYQGDTTKLVSDIKELRPAVFASVPRLFNRIVDGIMGKVRKAGGVKQVLFNRAVEAKRHNLLQANQLEHAFYDKLVFSGVKETLGFDRIRFMVTGSAPISDECLILLRVIFGCPVIQGLGLSETGGGICCSFMHDMATVGHCGGIICCAEARLVSVPEMGYLVTDKVHGREVDETGAVINAGVPCCGRGEACYRGYNVIKGYYKRDSINAEVFDADGWYHSGDIALWRPNGCIQIIDRKKDIFKLAQGEYISPDKITAVYQDCPLVSSLFVYGDSMQSFLVGIVVPDEAELRRELRNRGMEEADMSFAEMCKLDTVRAVMFEAMTATANQSKLVGFEKIKNIYCDSEPWTVENGMLTPTMKLKRDHSKKYYKAVIERLYSEGMMKVNKA</sequence>
<name>A0A196SB55_BLAHN</name>
<proteinExistence type="predicted"/>
<dbReference type="Proteomes" id="UP000078348">
    <property type="component" value="Unassembled WGS sequence"/>
</dbReference>
<dbReference type="GO" id="GO:0004467">
    <property type="term" value="F:long-chain fatty acid-CoA ligase activity"/>
    <property type="evidence" value="ECO:0007669"/>
    <property type="project" value="TreeGrafter"/>
</dbReference>
<accession>A0A196SB55</accession>
<dbReference type="PANTHER" id="PTHR43272">
    <property type="entry name" value="LONG-CHAIN-FATTY-ACID--COA LIGASE"/>
    <property type="match status" value="1"/>
</dbReference>
<dbReference type="Gene3D" id="3.40.50.12780">
    <property type="entry name" value="N-terminal domain of ligase-like"/>
    <property type="match status" value="1"/>
</dbReference>
<dbReference type="PANTHER" id="PTHR43272:SF33">
    <property type="entry name" value="AMP-BINDING DOMAIN-CONTAINING PROTEIN-RELATED"/>
    <property type="match status" value="1"/>
</dbReference>
<keyword evidence="5" id="KW-1185">Reference proteome</keyword>
<evidence type="ECO:0000313" key="5">
    <source>
        <dbReference type="Proteomes" id="UP000078348"/>
    </source>
</evidence>
<dbReference type="GO" id="GO:0005783">
    <property type="term" value="C:endoplasmic reticulum"/>
    <property type="evidence" value="ECO:0007669"/>
    <property type="project" value="TreeGrafter"/>
</dbReference>
<gene>
    <name evidence="4" type="ORF">AV274_4054</name>
</gene>
<dbReference type="AlphaFoldDB" id="A0A196SB55"/>
<dbReference type="SUPFAM" id="SSF56801">
    <property type="entry name" value="Acetyl-CoA synthetase-like"/>
    <property type="match status" value="1"/>
</dbReference>
<dbReference type="Pfam" id="PF00501">
    <property type="entry name" value="AMP-binding"/>
    <property type="match status" value="1"/>
</dbReference>
<protein>
    <submittedName>
        <fullName evidence="4">Long-chain-fatty-acid--CoA ligase</fullName>
    </submittedName>
</protein>
<organism evidence="4 5">
    <name type="scientific">Blastocystis sp. subtype 1 (strain ATCC 50177 / NandII)</name>
    <dbReference type="NCBI Taxonomy" id="478820"/>
    <lineage>
        <taxon>Eukaryota</taxon>
        <taxon>Sar</taxon>
        <taxon>Stramenopiles</taxon>
        <taxon>Bigyra</taxon>
        <taxon>Opalozoa</taxon>
        <taxon>Opalinata</taxon>
        <taxon>Blastocystidae</taxon>
        <taxon>Blastocystis</taxon>
    </lineage>
</organism>
<dbReference type="EMBL" id="LXWW01000272">
    <property type="protein sequence ID" value="OAO14253.1"/>
    <property type="molecule type" value="Genomic_DNA"/>
</dbReference>
<dbReference type="STRING" id="478820.A0A196SB55"/>
<dbReference type="OrthoDB" id="189102at2759"/>
<dbReference type="InterPro" id="IPR000873">
    <property type="entry name" value="AMP-dep_synth/lig_dom"/>
</dbReference>
<evidence type="ECO:0000256" key="2">
    <source>
        <dbReference type="ARBA" id="ARBA00022840"/>
    </source>
</evidence>
<dbReference type="PROSITE" id="PS00455">
    <property type="entry name" value="AMP_BINDING"/>
    <property type="match status" value="1"/>
</dbReference>
<dbReference type="InterPro" id="IPR020845">
    <property type="entry name" value="AMP-binding_CS"/>
</dbReference>
<comment type="caution">
    <text evidence="4">The sequence shown here is derived from an EMBL/GenBank/DDBJ whole genome shotgun (WGS) entry which is preliminary data.</text>
</comment>
<keyword evidence="4" id="KW-0436">Ligase</keyword>
<dbReference type="GO" id="GO:0016020">
    <property type="term" value="C:membrane"/>
    <property type="evidence" value="ECO:0007669"/>
    <property type="project" value="TreeGrafter"/>
</dbReference>
<feature type="domain" description="AMP-dependent synthetase/ligase" evidence="3">
    <location>
        <begin position="140"/>
        <end position="537"/>
    </location>
</feature>
<reference evidence="4 5" key="1">
    <citation type="submission" date="2016-05" db="EMBL/GenBank/DDBJ databases">
        <title>Nuclear genome of Blastocystis sp. subtype 1 NandII.</title>
        <authorList>
            <person name="Gentekaki E."/>
            <person name="Curtis B."/>
            <person name="Stairs C."/>
            <person name="Eme L."/>
            <person name="Herman E."/>
            <person name="Klimes V."/>
            <person name="Arias M.C."/>
            <person name="Elias M."/>
            <person name="Hilliou F."/>
            <person name="Klute M."/>
            <person name="Malik S.-B."/>
            <person name="Pightling A."/>
            <person name="Rachubinski R."/>
            <person name="Salas D."/>
            <person name="Schlacht A."/>
            <person name="Suga H."/>
            <person name="Archibald J."/>
            <person name="Ball S.G."/>
            <person name="Clark G."/>
            <person name="Dacks J."/>
            <person name="Van Der Giezen M."/>
            <person name="Tsaousis A."/>
            <person name="Roger A."/>
        </authorList>
    </citation>
    <scope>NUCLEOTIDE SEQUENCE [LARGE SCALE GENOMIC DNA]</scope>
    <source>
        <strain evidence="5">ATCC 50177 / NandII</strain>
    </source>
</reference>
<keyword evidence="2" id="KW-0067">ATP-binding</keyword>